<dbReference type="EMBL" id="BK015675">
    <property type="protein sequence ID" value="DAE19450.1"/>
    <property type="molecule type" value="Genomic_DNA"/>
</dbReference>
<name>A0A8S5QKD1_9CAUD</name>
<evidence type="ECO:0000313" key="1">
    <source>
        <dbReference type="EMBL" id="DAE19450.1"/>
    </source>
</evidence>
<protein>
    <submittedName>
        <fullName evidence="1">Uncharacterized protein</fullName>
    </submittedName>
</protein>
<organism evidence="1">
    <name type="scientific">Podoviridae sp. ctyDR6</name>
    <dbReference type="NCBI Taxonomy" id="2825288"/>
    <lineage>
        <taxon>Viruses</taxon>
        <taxon>Duplodnaviria</taxon>
        <taxon>Heunggongvirae</taxon>
        <taxon>Uroviricota</taxon>
        <taxon>Caudoviricetes</taxon>
    </lineage>
</organism>
<sequence>MSCFNCQERHVGCHSTCERYAAWLQEKKEAKSNETASIAEESAMINYIQRSKDRYKRRVGRK</sequence>
<proteinExistence type="predicted"/>
<reference evidence="1" key="1">
    <citation type="journal article" date="2021" name="Proc. Natl. Acad. Sci. U.S.A.">
        <title>A Catalog of Tens of Thousands of Viruses from Human Metagenomes Reveals Hidden Associations with Chronic Diseases.</title>
        <authorList>
            <person name="Tisza M.J."/>
            <person name="Buck C.B."/>
        </authorList>
    </citation>
    <scope>NUCLEOTIDE SEQUENCE</scope>
    <source>
        <strain evidence="1">CtyDR6</strain>
    </source>
</reference>
<accession>A0A8S5QKD1</accession>